<dbReference type="InterPro" id="IPR029071">
    <property type="entry name" value="Ubiquitin-like_domsf"/>
</dbReference>
<dbReference type="PANTHER" id="PTHR23322">
    <property type="entry name" value="FAS-ASSOCIATED PROTEIN"/>
    <property type="match status" value="1"/>
</dbReference>
<evidence type="ECO:0000256" key="1">
    <source>
        <dbReference type="ARBA" id="ARBA00023054"/>
    </source>
</evidence>
<dbReference type="VEuPathDB" id="PiroplasmaDB:TA19160"/>
<dbReference type="SUPFAM" id="SSF52833">
    <property type="entry name" value="Thioredoxin-like"/>
    <property type="match status" value="1"/>
</dbReference>
<dbReference type="GO" id="GO:0043130">
    <property type="term" value="F:ubiquitin binding"/>
    <property type="evidence" value="ECO:0007669"/>
    <property type="project" value="TreeGrafter"/>
</dbReference>
<dbReference type="GO" id="GO:0036503">
    <property type="term" value="P:ERAD pathway"/>
    <property type="evidence" value="ECO:0007669"/>
    <property type="project" value="TreeGrafter"/>
</dbReference>
<dbReference type="GO" id="GO:0005783">
    <property type="term" value="C:endoplasmic reticulum"/>
    <property type="evidence" value="ECO:0007669"/>
    <property type="project" value="TreeGrafter"/>
</dbReference>
<dbReference type="Gene3D" id="3.40.30.10">
    <property type="entry name" value="Glutaredoxin"/>
    <property type="match status" value="1"/>
</dbReference>
<name>A0A3B0MTF1_THEAN</name>
<dbReference type="EMBL" id="UIVS01000001">
    <property type="protein sequence ID" value="SVP89516.1"/>
    <property type="molecule type" value="Genomic_DNA"/>
</dbReference>
<evidence type="ECO:0000259" key="2">
    <source>
        <dbReference type="PROSITE" id="PS50033"/>
    </source>
</evidence>
<dbReference type="CDD" id="cd01767">
    <property type="entry name" value="UBX"/>
    <property type="match status" value="1"/>
</dbReference>
<dbReference type="InterPro" id="IPR036249">
    <property type="entry name" value="Thioredoxin-like_sf"/>
</dbReference>
<dbReference type="PANTHER" id="PTHR23322:SF1">
    <property type="entry name" value="FAS-ASSOCIATED FACTOR 2"/>
    <property type="match status" value="1"/>
</dbReference>
<dbReference type="EMBL" id="UIVT01000001">
    <property type="protein sequence ID" value="SVP88348.1"/>
    <property type="molecule type" value="Genomic_DNA"/>
</dbReference>
<gene>
    <name evidence="3" type="ORF">TAT_000021200</name>
    <name evidence="4" type="ORF">TAV_000021100</name>
</gene>
<dbReference type="InterPro" id="IPR006577">
    <property type="entry name" value="UAS"/>
</dbReference>
<proteinExistence type="predicted"/>
<accession>A0A3B0MTF1</accession>
<dbReference type="SMART" id="SM00166">
    <property type="entry name" value="UBX"/>
    <property type="match status" value="1"/>
</dbReference>
<dbReference type="PROSITE" id="PS50033">
    <property type="entry name" value="UBX"/>
    <property type="match status" value="1"/>
</dbReference>
<evidence type="ECO:0000313" key="3">
    <source>
        <dbReference type="EMBL" id="SVP88348.1"/>
    </source>
</evidence>
<protein>
    <submittedName>
        <fullName evidence="3">Ubiquitin regulatory protein, putative</fullName>
    </submittedName>
</protein>
<dbReference type="AlphaFoldDB" id="A0A3B0MTF1"/>
<reference evidence="3" key="1">
    <citation type="submission" date="2018-07" db="EMBL/GenBank/DDBJ databases">
        <authorList>
            <person name="Quirk P.G."/>
            <person name="Krulwich T.A."/>
        </authorList>
    </citation>
    <scope>NUCLEOTIDE SEQUENCE</scope>
    <source>
        <strain evidence="3">Anand</strain>
    </source>
</reference>
<dbReference type="InterPro" id="IPR001012">
    <property type="entry name" value="UBX_dom"/>
</dbReference>
<dbReference type="Pfam" id="PF00789">
    <property type="entry name" value="UBX"/>
    <property type="match status" value="1"/>
</dbReference>
<keyword evidence="1" id="KW-0175">Coiled coil</keyword>
<feature type="domain" description="UBX" evidence="2">
    <location>
        <begin position="252"/>
        <end position="328"/>
    </location>
</feature>
<dbReference type="InterPro" id="IPR050730">
    <property type="entry name" value="UBX_domain-protein"/>
</dbReference>
<dbReference type="Gene3D" id="3.10.20.90">
    <property type="entry name" value="Phosphatidylinositol 3-kinase Catalytic Subunit, Chain A, domain 1"/>
    <property type="match status" value="1"/>
</dbReference>
<evidence type="ECO:0000313" key="4">
    <source>
        <dbReference type="EMBL" id="SVP89516.1"/>
    </source>
</evidence>
<dbReference type="SMART" id="SM00594">
    <property type="entry name" value="UAS"/>
    <property type="match status" value="1"/>
</dbReference>
<dbReference type="SUPFAM" id="SSF54236">
    <property type="entry name" value="Ubiquitin-like"/>
    <property type="match status" value="1"/>
</dbReference>
<sequence length="338" mass="39534">MFLYDLFSNFLNFVLVPVYEALLAIFRRVSSLLTLTPTHLIEEYESKYGSVHPKIFLGSFEEARRVSLHSGKMIVLYIHSEFNDHVCRNLFTNQLIIEDTNYIFYVEYYKGASMRKMMNLVNSLTVPHVSVLSFQGLNRCTVVNRLEGSVEHDSLVSMLLGSVEYQPPLERVESSRQVIREQDEEFRRAVEIDSVKFKERDIKRRDEAQRRKTQELIKRQKKEERGKILEHRKELAKMYANLNERIDRKGVKIRVRLPTGNSIEGEFAKNDKVEKIYEWVEASQFLENKNYKIPYNFNLSIPYPSTTLSDRNITLENANLVPSSSLLLTSLDDTSEED</sequence>
<organism evidence="3">
    <name type="scientific">Theileria annulata</name>
    <dbReference type="NCBI Taxonomy" id="5874"/>
    <lineage>
        <taxon>Eukaryota</taxon>
        <taxon>Sar</taxon>
        <taxon>Alveolata</taxon>
        <taxon>Apicomplexa</taxon>
        <taxon>Aconoidasida</taxon>
        <taxon>Piroplasmida</taxon>
        <taxon>Theileriidae</taxon>
        <taxon>Theileria</taxon>
    </lineage>
</organism>